<dbReference type="InterPro" id="IPR038619">
    <property type="entry name" value="MraZ_sf"/>
</dbReference>
<sequence>MFIGEYHHTIDEKGRVSIPVKFRAGLASGCVVTRGLDKCLWLYPADEWQNLAEKISELPITQKNARSFSRLMLAGAADLTTDRIGRINIPNHLRQYAVIKKEVVIVGIYNRIEIWPASVWENFKKEMENSGEETAENLSEIGF</sequence>
<dbReference type="GO" id="GO:0005737">
    <property type="term" value="C:cytoplasm"/>
    <property type="evidence" value="ECO:0007669"/>
    <property type="project" value="UniProtKB-UniRule"/>
</dbReference>
<dbReference type="InterPro" id="IPR003444">
    <property type="entry name" value="MraZ"/>
</dbReference>
<dbReference type="HAMAP" id="MF_01008">
    <property type="entry name" value="MraZ"/>
    <property type="match status" value="1"/>
</dbReference>
<dbReference type="NCBIfam" id="TIGR00242">
    <property type="entry name" value="division/cell wall cluster transcriptional repressor MraZ"/>
    <property type="match status" value="1"/>
</dbReference>
<dbReference type="GO" id="GO:0000976">
    <property type="term" value="F:transcription cis-regulatory region binding"/>
    <property type="evidence" value="ECO:0007669"/>
    <property type="project" value="TreeGrafter"/>
</dbReference>
<dbReference type="EMBL" id="VMGN01000024">
    <property type="protein sequence ID" value="TSC93951.1"/>
    <property type="molecule type" value="Genomic_DNA"/>
</dbReference>
<keyword evidence="4 7" id="KW-0805">Transcription regulation</keyword>
<dbReference type="Gene3D" id="3.40.1550.20">
    <property type="entry name" value="Transcriptional regulator MraZ domain"/>
    <property type="match status" value="1"/>
</dbReference>
<comment type="similarity">
    <text evidence="7">Belongs to the MraZ family.</text>
</comment>
<reference evidence="9 10" key="1">
    <citation type="submission" date="2017-07" db="EMBL/GenBank/DDBJ databases">
        <title>Mechanisms for carbon and nitrogen cycling indicate functional differentiation within the Candidate Phyla Radiation.</title>
        <authorList>
            <person name="Danczak R.E."/>
            <person name="Johnston M.D."/>
            <person name="Kenah C."/>
            <person name="Slattery M."/>
            <person name="Wrighton K.C."/>
            <person name="Wilkins M.J."/>
        </authorList>
    </citation>
    <scope>NUCLEOTIDE SEQUENCE [LARGE SCALE GENOMIC DNA]</scope>
    <source>
        <strain evidence="9">Athens1014_28</strain>
    </source>
</reference>
<comment type="subcellular location">
    <subcellularLocation>
        <location evidence="7">Cytoplasm</location>
        <location evidence="7">Nucleoid</location>
    </subcellularLocation>
</comment>
<evidence type="ECO:0000256" key="4">
    <source>
        <dbReference type="ARBA" id="ARBA00023015"/>
    </source>
</evidence>
<evidence type="ECO:0000313" key="9">
    <source>
        <dbReference type="EMBL" id="TSC93951.1"/>
    </source>
</evidence>
<dbReference type="PANTHER" id="PTHR34701">
    <property type="entry name" value="TRANSCRIPTIONAL REGULATOR MRAZ"/>
    <property type="match status" value="1"/>
</dbReference>
<dbReference type="InterPro" id="IPR035644">
    <property type="entry name" value="MraZ_C"/>
</dbReference>
<feature type="domain" description="SpoVT-AbrB" evidence="8">
    <location>
        <begin position="5"/>
        <end position="47"/>
    </location>
</feature>
<proteinExistence type="inferred from homology"/>
<evidence type="ECO:0000259" key="8">
    <source>
        <dbReference type="PROSITE" id="PS51740"/>
    </source>
</evidence>
<dbReference type="PANTHER" id="PTHR34701:SF1">
    <property type="entry name" value="TRANSCRIPTIONAL REGULATOR MRAZ"/>
    <property type="match status" value="1"/>
</dbReference>
<dbReference type="InterPro" id="IPR007159">
    <property type="entry name" value="SpoVT-AbrB_dom"/>
</dbReference>
<protein>
    <recommendedName>
        <fullName evidence="1 7">Transcriptional regulator MraZ</fullName>
    </recommendedName>
</protein>
<dbReference type="PROSITE" id="PS51740">
    <property type="entry name" value="SPOVT_ABRB"/>
    <property type="match status" value="2"/>
</dbReference>
<dbReference type="Pfam" id="PF02381">
    <property type="entry name" value="MraZ"/>
    <property type="match status" value="2"/>
</dbReference>
<keyword evidence="3" id="KW-0677">Repeat</keyword>
<dbReference type="InterPro" id="IPR037914">
    <property type="entry name" value="SpoVT-AbrB_sf"/>
</dbReference>
<dbReference type="GO" id="GO:0009295">
    <property type="term" value="C:nucleoid"/>
    <property type="evidence" value="ECO:0007669"/>
    <property type="project" value="UniProtKB-SubCell"/>
</dbReference>
<keyword evidence="2 7" id="KW-0963">Cytoplasm</keyword>
<dbReference type="SUPFAM" id="SSF89447">
    <property type="entry name" value="AbrB/MazE/MraZ-like"/>
    <property type="match status" value="1"/>
</dbReference>
<accession>A0A554LM50</accession>
<evidence type="ECO:0000256" key="5">
    <source>
        <dbReference type="ARBA" id="ARBA00023125"/>
    </source>
</evidence>
<dbReference type="Proteomes" id="UP000316495">
    <property type="component" value="Unassembled WGS sequence"/>
</dbReference>
<dbReference type="InterPro" id="IPR020603">
    <property type="entry name" value="MraZ_dom"/>
</dbReference>
<dbReference type="InterPro" id="IPR035642">
    <property type="entry name" value="MraZ_N"/>
</dbReference>
<dbReference type="AlphaFoldDB" id="A0A554LM50"/>
<dbReference type="FunFam" id="3.40.1550.20:FF:000002">
    <property type="entry name" value="Transcriptional regulator MraZ"/>
    <property type="match status" value="1"/>
</dbReference>
<feature type="domain" description="SpoVT-AbrB" evidence="8">
    <location>
        <begin position="76"/>
        <end position="119"/>
    </location>
</feature>
<dbReference type="CDD" id="cd16321">
    <property type="entry name" value="MraZ_C"/>
    <property type="match status" value="1"/>
</dbReference>
<evidence type="ECO:0000256" key="2">
    <source>
        <dbReference type="ARBA" id="ARBA00022490"/>
    </source>
</evidence>
<evidence type="ECO:0000256" key="6">
    <source>
        <dbReference type="ARBA" id="ARBA00023163"/>
    </source>
</evidence>
<dbReference type="GO" id="GO:2000143">
    <property type="term" value="P:negative regulation of DNA-templated transcription initiation"/>
    <property type="evidence" value="ECO:0007669"/>
    <property type="project" value="TreeGrafter"/>
</dbReference>
<comment type="subunit">
    <text evidence="7">Forms oligomers.</text>
</comment>
<evidence type="ECO:0000313" key="10">
    <source>
        <dbReference type="Proteomes" id="UP000316495"/>
    </source>
</evidence>
<gene>
    <name evidence="7" type="primary">mraZ</name>
    <name evidence="9" type="ORF">Athens101428_474</name>
</gene>
<evidence type="ECO:0000256" key="7">
    <source>
        <dbReference type="HAMAP-Rule" id="MF_01008"/>
    </source>
</evidence>
<evidence type="ECO:0000256" key="3">
    <source>
        <dbReference type="ARBA" id="ARBA00022737"/>
    </source>
</evidence>
<keyword evidence="5 7" id="KW-0238">DNA-binding</keyword>
<dbReference type="GO" id="GO:0003700">
    <property type="term" value="F:DNA-binding transcription factor activity"/>
    <property type="evidence" value="ECO:0007669"/>
    <property type="project" value="UniProtKB-UniRule"/>
</dbReference>
<name>A0A554LM50_9BACT</name>
<organism evidence="9 10">
    <name type="scientific">Candidatus Berkelbacteria bacterium Athens1014_28</name>
    <dbReference type="NCBI Taxonomy" id="2017145"/>
    <lineage>
        <taxon>Bacteria</taxon>
        <taxon>Candidatus Berkelbacteria</taxon>
    </lineage>
</organism>
<evidence type="ECO:0000256" key="1">
    <source>
        <dbReference type="ARBA" id="ARBA00013860"/>
    </source>
</evidence>
<dbReference type="CDD" id="cd16320">
    <property type="entry name" value="MraZ_N"/>
    <property type="match status" value="1"/>
</dbReference>
<keyword evidence="6 7" id="KW-0804">Transcription</keyword>
<comment type="caution">
    <text evidence="9">The sequence shown here is derived from an EMBL/GenBank/DDBJ whole genome shotgun (WGS) entry which is preliminary data.</text>
</comment>